<dbReference type="SMART" id="SM00487">
    <property type="entry name" value="DEXDc"/>
    <property type="match status" value="1"/>
</dbReference>
<feature type="domain" description="Helicase ATP-binding" evidence="1">
    <location>
        <begin position="26"/>
        <end position="204"/>
    </location>
</feature>
<dbReference type="FunFam" id="3.40.50.300:FF:000705">
    <property type="entry name" value="Endoribonuclease dicer-like protein"/>
    <property type="match status" value="1"/>
</dbReference>
<evidence type="ECO:0000313" key="3">
    <source>
        <dbReference type="Proteomes" id="UP001327560"/>
    </source>
</evidence>
<dbReference type="InterPro" id="IPR014001">
    <property type="entry name" value="Helicase_ATP-bd"/>
</dbReference>
<gene>
    <name evidence="2" type="ORF">Cni_G00644</name>
</gene>
<reference evidence="2 3" key="1">
    <citation type="submission" date="2023-10" db="EMBL/GenBank/DDBJ databases">
        <title>Chromosome-scale genome assembly provides insights into flower coloration mechanisms of Canna indica.</title>
        <authorList>
            <person name="Li C."/>
        </authorList>
    </citation>
    <scope>NUCLEOTIDE SEQUENCE [LARGE SCALE GENOMIC DNA]</scope>
    <source>
        <tissue evidence="2">Flower</tissue>
    </source>
</reference>
<proteinExistence type="predicted"/>
<evidence type="ECO:0000259" key="1">
    <source>
        <dbReference type="PROSITE" id="PS51192"/>
    </source>
</evidence>
<dbReference type="AlphaFoldDB" id="A0AAQ3JLD0"/>
<organism evidence="2 3">
    <name type="scientific">Canna indica</name>
    <name type="common">Indian-shot</name>
    <dbReference type="NCBI Taxonomy" id="4628"/>
    <lineage>
        <taxon>Eukaryota</taxon>
        <taxon>Viridiplantae</taxon>
        <taxon>Streptophyta</taxon>
        <taxon>Embryophyta</taxon>
        <taxon>Tracheophyta</taxon>
        <taxon>Spermatophyta</taxon>
        <taxon>Magnoliopsida</taxon>
        <taxon>Liliopsida</taxon>
        <taxon>Zingiberales</taxon>
        <taxon>Cannaceae</taxon>
        <taxon>Canna</taxon>
    </lineage>
</organism>
<dbReference type="CDD" id="cd18034">
    <property type="entry name" value="DEXHc_dicer"/>
    <property type="match status" value="1"/>
</dbReference>
<accession>A0AAQ3JLD0</accession>
<sequence length="262" mass="30306">MEAATAVDEQSLPDPETFARNYQLEALETAKKKNTIIFLETGSGKTLIAVMLLRSYAYAIRKPSRHIAVFLVPTVVLVNQQAKVIEMHTDLKVGKFWGEMGVDLWDARTWNEKLNEFEVFVMTPQILLDNLRHTFFKLSDIKLLVFDECHHARGRTPYACIMTEFYHHHLSFSDELPRILGMTATLVNSKGSNSRFVYEKQISELENLMNSKVYTVPSELELSPYVSFPTPKIKLYEHLHSPQQEKLFDHLMGQLKFLKRKV</sequence>
<dbReference type="Proteomes" id="UP001327560">
    <property type="component" value="Chromosome 1"/>
</dbReference>
<dbReference type="EMBL" id="CP136890">
    <property type="protein sequence ID" value="WOK91953.1"/>
    <property type="molecule type" value="Genomic_DNA"/>
</dbReference>
<dbReference type="GO" id="GO:0003676">
    <property type="term" value="F:nucleic acid binding"/>
    <property type="evidence" value="ECO:0007669"/>
    <property type="project" value="InterPro"/>
</dbReference>
<protein>
    <submittedName>
        <fullName evidence="2">Endoribonuclease</fullName>
    </submittedName>
</protein>
<dbReference type="Gene3D" id="3.40.50.300">
    <property type="entry name" value="P-loop containing nucleotide triphosphate hydrolases"/>
    <property type="match status" value="1"/>
</dbReference>
<name>A0AAQ3JLD0_9LILI</name>
<dbReference type="InterPro" id="IPR027417">
    <property type="entry name" value="P-loop_NTPase"/>
</dbReference>
<dbReference type="Pfam" id="PF00270">
    <property type="entry name" value="DEAD"/>
    <property type="match status" value="1"/>
</dbReference>
<keyword evidence="3" id="KW-1185">Reference proteome</keyword>
<evidence type="ECO:0000313" key="2">
    <source>
        <dbReference type="EMBL" id="WOK91953.1"/>
    </source>
</evidence>
<dbReference type="InterPro" id="IPR051363">
    <property type="entry name" value="RLR_Helicase"/>
</dbReference>
<dbReference type="PANTHER" id="PTHR14074">
    <property type="entry name" value="HELICASE WITH DEATH DOMAIN-RELATED"/>
    <property type="match status" value="1"/>
</dbReference>
<dbReference type="GO" id="GO:0005737">
    <property type="term" value="C:cytoplasm"/>
    <property type="evidence" value="ECO:0007669"/>
    <property type="project" value="TreeGrafter"/>
</dbReference>
<dbReference type="GO" id="GO:0005524">
    <property type="term" value="F:ATP binding"/>
    <property type="evidence" value="ECO:0007669"/>
    <property type="project" value="InterPro"/>
</dbReference>
<dbReference type="PROSITE" id="PS51192">
    <property type="entry name" value="HELICASE_ATP_BIND_1"/>
    <property type="match status" value="1"/>
</dbReference>
<dbReference type="InterPro" id="IPR011545">
    <property type="entry name" value="DEAD/DEAH_box_helicase_dom"/>
</dbReference>
<dbReference type="PANTHER" id="PTHR14074:SF16">
    <property type="entry name" value="ANTIVIRAL INNATE IMMUNE RESPONSE RECEPTOR RIG-I"/>
    <property type="match status" value="1"/>
</dbReference>
<dbReference type="SUPFAM" id="SSF52540">
    <property type="entry name" value="P-loop containing nucleoside triphosphate hydrolases"/>
    <property type="match status" value="1"/>
</dbReference>